<feature type="compositionally biased region" description="Low complexity" evidence="7">
    <location>
        <begin position="129"/>
        <end position="155"/>
    </location>
</feature>
<dbReference type="GO" id="GO:0003677">
    <property type="term" value="F:DNA binding"/>
    <property type="evidence" value="ECO:0007669"/>
    <property type="project" value="UniProtKB-KW"/>
</dbReference>
<dbReference type="PANTHER" id="PTHR47338:SF3">
    <property type="entry name" value="C6 FINGER DOMAIN TRANSCRIPTION FACTOR DBAA-RELATED"/>
    <property type="match status" value="1"/>
</dbReference>
<evidence type="ECO:0000259" key="8">
    <source>
        <dbReference type="PROSITE" id="PS50048"/>
    </source>
</evidence>
<keyword evidence="4" id="KW-0238">DNA-binding</keyword>
<dbReference type="GO" id="GO:0000981">
    <property type="term" value="F:DNA-binding transcription factor activity, RNA polymerase II-specific"/>
    <property type="evidence" value="ECO:0007669"/>
    <property type="project" value="InterPro"/>
</dbReference>
<dbReference type="InterPro" id="IPR001138">
    <property type="entry name" value="Zn2Cys6_DnaBD"/>
</dbReference>
<dbReference type="CDD" id="cd00067">
    <property type="entry name" value="GAL4"/>
    <property type="match status" value="1"/>
</dbReference>
<dbReference type="SMART" id="SM00066">
    <property type="entry name" value="GAL4"/>
    <property type="match status" value="1"/>
</dbReference>
<evidence type="ECO:0000256" key="5">
    <source>
        <dbReference type="ARBA" id="ARBA00023163"/>
    </source>
</evidence>
<dbReference type="STRING" id="306901.Q2GWL2"/>
<accession>Q2GWL2</accession>
<dbReference type="SMART" id="SM00906">
    <property type="entry name" value="Fungal_trans"/>
    <property type="match status" value="1"/>
</dbReference>
<dbReference type="PANTHER" id="PTHR47338">
    <property type="entry name" value="ZN(II)2CYS6 TRANSCRIPTION FACTOR (EUROFUNG)-RELATED"/>
    <property type="match status" value="1"/>
</dbReference>
<keyword evidence="3" id="KW-0805">Transcription regulation</keyword>
<dbReference type="PROSITE" id="PS00463">
    <property type="entry name" value="ZN2_CY6_FUNGAL_1"/>
    <property type="match status" value="1"/>
</dbReference>
<reference evidence="10" key="1">
    <citation type="journal article" date="2015" name="Genome Announc.">
        <title>Draft genome sequence of the cellulolytic fungus Chaetomium globosum.</title>
        <authorList>
            <person name="Cuomo C.A."/>
            <person name="Untereiner W.A."/>
            <person name="Ma L.-J."/>
            <person name="Grabherr M."/>
            <person name="Birren B.W."/>
        </authorList>
    </citation>
    <scope>NUCLEOTIDE SEQUENCE [LARGE SCALE GENOMIC DNA]</scope>
    <source>
        <strain evidence="10">ATCC 6205 / CBS 148.51 / DSM 1962 / NBRC 6347 / NRRL 1970</strain>
    </source>
</reference>
<name>Q2GWL2_CHAGB</name>
<dbReference type="Pfam" id="PF00172">
    <property type="entry name" value="Zn_clus"/>
    <property type="match status" value="1"/>
</dbReference>
<feature type="domain" description="Zn(2)-C6 fungal-type" evidence="8">
    <location>
        <begin position="13"/>
        <end position="43"/>
    </location>
</feature>
<evidence type="ECO:0000256" key="2">
    <source>
        <dbReference type="ARBA" id="ARBA00022723"/>
    </source>
</evidence>
<dbReference type="RefSeq" id="XP_001225298.1">
    <property type="nucleotide sequence ID" value="XM_001225297.1"/>
</dbReference>
<dbReference type="InterPro" id="IPR007219">
    <property type="entry name" value="XnlR_reg_dom"/>
</dbReference>
<dbReference type="GO" id="GO:0005634">
    <property type="term" value="C:nucleus"/>
    <property type="evidence" value="ECO:0007669"/>
    <property type="project" value="UniProtKB-SubCell"/>
</dbReference>
<evidence type="ECO:0000256" key="4">
    <source>
        <dbReference type="ARBA" id="ARBA00023125"/>
    </source>
</evidence>
<keyword evidence="6" id="KW-0539">Nucleus</keyword>
<dbReference type="eggNOG" id="ENOG502SH49">
    <property type="taxonomic scope" value="Eukaryota"/>
</dbReference>
<keyword evidence="2" id="KW-0479">Metal-binding</keyword>
<dbReference type="GeneID" id="4393763"/>
<keyword evidence="5" id="KW-0804">Transcription</keyword>
<keyword evidence="10" id="KW-1185">Reference proteome</keyword>
<comment type="subcellular location">
    <subcellularLocation>
        <location evidence="1">Nucleus</location>
    </subcellularLocation>
</comment>
<dbReference type="GO" id="GO:0006351">
    <property type="term" value="P:DNA-templated transcription"/>
    <property type="evidence" value="ECO:0007669"/>
    <property type="project" value="InterPro"/>
</dbReference>
<dbReference type="OrthoDB" id="3037908at2759"/>
<evidence type="ECO:0000256" key="7">
    <source>
        <dbReference type="SAM" id="MobiDB-lite"/>
    </source>
</evidence>
<evidence type="ECO:0000256" key="3">
    <source>
        <dbReference type="ARBA" id="ARBA00023015"/>
    </source>
</evidence>
<dbReference type="CDD" id="cd12148">
    <property type="entry name" value="fungal_TF_MHR"/>
    <property type="match status" value="1"/>
</dbReference>
<evidence type="ECO:0000313" key="10">
    <source>
        <dbReference type="Proteomes" id="UP000001056"/>
    </source>
</evidence>
<dbReference type="PROSITE" id="PS50048">
    <property type="entry name" value="ZN2_CY6_FUNGAL_2"/>
    <property type="match status" value="1"/>
</dbReference>
<dbReference type="EMBL" id="CH408033">
    <property type="protein sequence ID" value="EAQ86389.1"/>
    <property type="molecule type" value="Genomic_DNA"/>
</dbReference>
<sequence length="616" mass="68217">MEGRGLRQQPGFACEECRRRKARCDRGRPKCGFCTETGTTCVIVDKRQQRGPKKGQLNAMRSQIAALQWQLEQQFGSDSGGGPIIPKQTTPEEEPNPPRAENHAVSMDYEVTHKVALDGEPNGPNLILSSVTSAAPSTTTTTTSSSSITSTGASSEPTSAIVDLAVWAHCMDWQDLDCVLLPPDAPETILMDHSDRVDAGPGSMTAPSELTDLMRVDLDQLYFDRVHPVCPIIHRRRYFAWAAEENPGPARACLRSAMRTMAAAMSAHWGDLVDRLCAETRHLLESHSQTRVTSKDEIPLEHIQAWLLLAYAELLRFGEHQAMLTAGRAFRLVQMARLYDADAHDDAQTSPGGTNHEPDEGFINSEERRRTFWLAFSFDRFLCLRSEWPLTLQEEMIRTRLPAPEANFQNGQPIYVSFLPAATAQNEPSTLSPFAECTVLAALYGRCMAHRRASVKESGTKPPYDFWTHQEWLASAVEKRIQMLAPCAAVDNEPMLLFAHILAQSAVVFLSNTVQRASWHTLEPQVVAAAYERRAAVAALEIVRLARAVPSLSCFKVHPFLPDALTSAAVFLSARCNSVVGASGGVEQIRRVLRDVQVINSLAREHYESLKLARHG</sequence>
<dbReference type="AlphaFoldDB" id="Q2GWL2"/>
<proteinExistence type="predicted"/>
<dbReference type="GO" id="GO:0008270">
    <property type="term" value="F:zinc ion binding"/>
    <property type="evidence" value="ECO:0007669"/>
    <property type="project" value="InterPro"/>
</dbReference>
<evidence type="ECO:0000256" key="1">
    <source>
        <dbReference type="ARBA" id="ARBA00004123"/>
    </source>
</evidence>
<dbReference type="VEuPathDB" id="FungiDB:CHGG_07642"/>
<feature type="region of interest" description="Disordered" evidence="7">
    <location>
        <begin position="75"/>
        <end position="101"/>
    </location>
</feature>
<dbReference type="InterPro" id="IPR050815">
    <property type="entry name" value="TF_fung"/>
</dbReference>
<dbReference type="InParanoid" id="Q2GWL2"/>
<dbReference type="SUPFAM" id="SSF57701">
    <property type="entry name" value="Zn2/Cys6 DNA-binding domain"/>
    <property type="match status" value="1"/>
</dbReference>
<dbReference type="HOGENOM" id="CLU_011017_3_1_1"/>
<feature type="region of interest" description="Disordered" evidence="7">
    <location>
        <begin position="117"/>
        <end position="155"/>
    </location>
</feature>
<gene>
    <name evidence="9" type="ORF">CHGG_07642</name>
</gene>
<dbReference type="Pfam" id="PF04082">
    <property type="entry name" value="Fungal_trans"/>
    <property type="match status" value="1"/>
</dbReference>
<evidence type="ECO:0000256" key="6">
    <source>
        <dbReference type="ARBA" id="ARBA00023242"/>
    </source>
</evidence>
<organism evidence="9 10">
    <name type="scientific">Chaetomium globosum (strain ATCC 6205 / CBS 148.51 / DSM 1962 / NBRC 6347 / NRRL 1970)</name>
    <name type="common">Soil fungus</name>
    <dbReference type="NCBI Taxonomy" id="306901"/>
    <lineage>
        <taxon>Eukaryota</taxon>
        <taxon>Fungi</taxon>
        <taxon>Dikarya</taxon>
        <taxon>Ascomycota</taxon>
        <taxon>Pezizomycotina</taxon>
        <taxon>Sordariomycetes</taxon>
        <taxon>Sordariomycetidae</taxon>
        <taxon>Sordariales</taxon>
        <taxon>Chaetomiaceae</taxon>
        <taxon>Chaetomium</taxon>
    </lineage>
</organism>
<dbReference type="InterPro" id="IPR036864">
    <property type="entry name" value="Zn2-C6_fun-type_DNA-bd_sf"/>
</dbReference>
<evidence type="ECO:0000313" key="9">
    <source>
        <dbReference type="EMBL" id="EAQ86389.1"/>
    </source>
</evidence>
<protein>
    <recommendedName>
        <fullName evidence="8">Zn(2)-C6 fungal-type domain-containing protein</fullName>
    </recommendedName>
</protein>
<dbReference type="OMA" id="CPIIHRR"/>
<dbReference type="Proteomes" id="UP000001056">
    <property type="component" value="Unassembled WGS sequence"/>
</dbReference>
<dbReference type="Gene3D" id="4.10.240.10">
    <property type="entry name" value="Zn(2)-C6 fungal-type DNA-binding domain"/>
    <property type="match status" value="1"/>
</dbReference>